<sequence length="117" mass="14163">MLFLSLADALLEVSEFIFLMIFTIIDYGNFKTWLIIMSMLVVIAYCYEIFYELIVKKYSGYSSRKINFLGPILFYPLLFFYRTIVIILYPFYRTKIYKLFKRNTRKDNTYEKNISTN</sequence>
<reference evidence="2 3" key="1">
    <citation type="submission" date="2009-09" db="EMBL/GenBank/DDBJ databases">
        <authorList>
            <person name="Qin X."/>
            <person name="Bachman B."/>
            <person name="Battles P."/>
            <person name="Bell A."/>
            <person name="Bess C."/>
            <person name="Bickham C."/>
            <person name="Chaboub L."/>
            <person name="Chen D."/>
            <person name="Coyle M."/>
            <person name="Deiros D.R."/>
            <person name="Dinh H."/>
            <person name="Forbes L."/>
            <person name="Fowler G."/>
            <person name="Francisco L."/>
            <person name="Fu Q."/>
            <person name="Gubbala S."/>
            <person name="Hale W."/>
            <person name="Han Y."/>
            <person name="Hemphill L."/>
            <person name="Highlander S.K."/>
            <person name="Hirani K."/>
            <person name="Hogues M."/>
            <person name="Jackson L."/>
            <person name="Jakkamsetti A."/>
            <person name="Javaid M."/>
            <person name="Jiang H."/>
            <person name="Korchina V."/>
            <person name="Kovar C."/>
            <person name="Lara F."/>
            <person name="Lee S."/>
            <person name="Mata R."/>
            <person name="Mathew T."/>
            <person name="Moen C."/>
            <person name="Morales K."/>
            <person name="Munidasa M."/>
            <person name="Nazareth L."/>
            <person name="Ngo R."/>
            <person name="Nguyen L."/>
            <person name="Okwuonu G."/>
            <person name="Ongeri F."/>
            <person name="Patil S."/>
            <person name="Petrosino J."/>
            <person name="Pham C."/>
            <person name="Pham P."/>
            <person name="Pu L.-L."/>
            <person name="Puazo M."/>
            <person name="Raj R."/>
            <person name="Reid J."/>
            <person name="Rouhana J."/>
            <person name="Saada N."/>
            <person name="Shang Y."/>
            <person name="Simmons D."/>
            <person name="Thornton R."/>
            <person name="Warren J."/>
            <person name="Weissenberger G."/>
            <person name="Zhang J."/>
            <person name="Zhang L."/>
            <person name="Zhou C."/>
            <person name="Zhu D."/>
            <person name="Muzny D."/>
            <person name="Worley K."/>
            <person name="Gibbs R."/>
        </authorList>
    </citation>
    <scope>NUCLEOTIDE SEQUENCE [LARGE SCALE GENOMIC DNA]</scope>
    <source>
        <strain evidence="2 3">DSM 13335</strain>
    </source>
</reference>
<dbReference type="HOGENOM" id="CLU_2081821_0_0_9"/>
<dbReference type="AlphaFoldDB" id="C8PB03"/>
<feature type="transmembrane region" description="Helical" evidence="1">
    <location>
        <begin position="6"/>
        <end position="25"/>
    </location>
</feature>
<accession>C8PB03</accession>
<feature type="transmembrane region" description="Helical" evidence="1">
    <location>
        <begin position="32"/>
        <end position="53"/>
    </location>
</feature>
<feature type="transmembrane region" description="Helical" evidence="1">
    <location>
        <begin position="73"/>
        <end position="92"/>
    </location>
</feature>
<evidence type="ECO:0000313" key="3">
    <source>
        <dbReference type="Proteomes" id="UP000004115"/>
    </source>
</evidence>
<keyword evidence="3" id="KW-1185">Reference proteome</keyword>
<keyword evidence="1" id="KW-1133">Transmembrane helix</keyword>
<comment type="caution">
    <text evidence="2">The sequence shown here is derived from an EMBL/GenBank/DDBJ whole genome shotgun (WGS) entry which is preliminary data.</text>
</comment>
<dbReference type="Proteomes" id="UP000004115">
    <property type="component" value="Unassembled WGS sequence"/>
</dbReference>
<organism evidence="2 3">
    <name type="scientific">Lactobacillus iners DSM 13335</name>
    <dbReference type="NCBI Taxonomy" id="525328"/>
    <lineage>
        <taxon>Bacteria</taxon>
        <taxon>Bacillati</taxon>
        <taxon>Bacillota</taxon>
        <taxon>Bacilli</taxon>
        <taxon>Lactobacillales</taxon>
        <taxon>Lactobacillaceae</taxon>
        <taxon>Lactobacillus</taxon>
    </lineage>
</organism>
<dbReference type="EMBL" id="ACLN01000004">
    <property type="protein sequence ID" value="EEW51952.1"/>
    <property type="molecule type" value="Genomic_DNA"/>
</dbReference>
<gene>
    <name evidence="2" type="ORF">HMPREF0520_0273</name>
</gene>
<evidence type="ECO:0000256" key="1">
    <source>
        <dbReference type="SAM" id="Phobius"/>
    </source>
</evidence>
<keyword evidence="1" id="KW-0472">Membrane</keyword>
<evidence type="ECO:0000313" key="2">
    <source>
        <dbReference type="EMBL" id="EEW51952.1"/>
    </source>
</evidence>
<keyword evidence="1" id="KW-0812">Transmembrane</keyword>
<name>C8PB03_9LACO</name>
<proteinExistence type="predicted"/>
<protein>
    <submittedName>
        <fullName evidence="2">Uncharacterized protein</fullName>
    </submittedName>
</protein>